<evidence type="ECO:0008006" key="3">
    <source>
        <dbReference type="Google" id="ProtNLM"/>
    </source>
</evidence>
<evidence type="ECO:0000313" key="1">
    <source>
        <dbReference type="EMBL" id="MCL6271794.1"/>
    </source>
</evidence>
<reference evidence="1 2" key="1">
    <citation type="submission" date="2022-05" db="EMBL/GenBank/DDBJ databases">
        <authorList>
            <person name="Park J.-S."/>
        </authorList>
    </citation>
    <scope>NUCLEOTIDE SEQUENCE [LARGE SCALE GENOMIC DNA]</scope>
    <source>
        <strain evidence="1 2">2012CJ34-2</strain>
    </source>
</reference>
<accession>A0ABT0PK84</accession>
<sequence>MTTTAHNTNNNNPANVSVTDKSIHLLNKCLDHQRHRFDHARLKAHQAALVLRAQSRQLEGLNKAITSYQLGNCKTISHGNEDISTFRKLLQDVRNLQKNQVEREEQVYQVCQEEALSAHKKVKTMEKLLEKMSVKQLNKQACNTSAKHLS</sequence>
<name>A0ABT0PK84_9GAMM</name>
<organism evidence="1 2">
    <name type="scientific">Parendozoicomonas callyspongiae</name>
    <dbReference type="NCBI Taxonomy" id="2942213"/>
    <lineage>
        <taxon>Bacteria</taxon>
        <taxon>Pseudomonadati</taxon>
        <taxon>Pseudomonadota</taxon>
        <taxon>Gammaproteobacteria</taxon>
        <taxon>Oceanospirillales</taxon>
        <taxon>Endozoicomonadaceae</taxon>
        <taxon>Parendozoicomonas</taxon>
    </lineage>
</organism>
<dbReference type="Gene3D" id="1.10.287.1700">
    <property type="match status" value="1"/>
</dbReference>
<dbReference type="InterPro" id="IPR053716">
    <property type="entry name" value="Flag_assembly_chemotaxis_eff"/>
</dbReference>
<protein>
    <recommendedName>
        <fullName evidence="3">Flagellar FliJ protein</fullName>
    </recommendedName>
</protein>
<keyword evidence="2" id="KW-1185">Reference proteome</keyword>
<proteinExistence type="predicted"/>
<dbReference type="EMBL" id="JAMFLX010000033">
    <property type="protein sequence ID" value="MCL6271794.1"/>
    <property type="molecule type" value="Genomic_DNA"/>
</dbReference>
<dbReference type="Proteomes" id="UP001203338">
    <property type="component" value="Unassembled WGS sequence"/>
</dbReference>
<evidence type="ECO:0000313" key="2">
    <source>
        <dbReference type="Proteomes" id="UP001203338"/>
    </source>
</evidence>
<comment type="caution">
    <text evidence="1">The sequence shown here is derived from an EMBL/GenBank/DDBJ whole genome shotgun (WGS) entry which is preliminary data.</text>
</comment>
<dbReference type="RefSeq" id="WP_249701447.1">
    <property type="nucleotide sequence ID" value="NZ_JAMFLX010000033.1"/>
</dbReference>
<gene>
    <name evidence="1" type="ORF">M3P05_17890</name>
</gene>